<evidence type="ECO:0000256" key="1">
    <source>
        <dbReference type="SAM" id="Phobius"/>
    </source>
</evidence>
<feature type="transmembrane region" description="Helical" evidence="1">
    <location>
        <begin position="12"/>
        <end position="30"/>
    </location>
</feature>
<sequence length="152" mass="16478">MSTYRERLTPSGRIYVYLVLVIPASILVFAPINITVGYICAVVLYVGTVLILLALSPVVTVEDGMLTAGKARIPVSLLGEPEAFTGEGATLARGQRLDARAWLCIRGWVQPVVKVNVHDPADPVPYWLISSRNPNELVAALEKANNHELADS</sequence>
<evidence type="ECO:0000313" key="2">
    <source>
        <dbReference type="EMBL" id="GGF23984.1"/>
    </source>
</evidence>
<dbReference type="EMBL" id="BMGP01000003">
    <property type="protein sequence ID" value="GGF23984.1"/>
    <property type="molecule type" value="Genomic_DNA"/>
</dbReference>
<comment type="caution">
    <text evidence="2">The sequence shown here is derived from an EMBL/GenBank/DDBJ whole genome shotgun (WGS) entry which is preliminary data.</text>
</comment>
<feature type="transmembrane region" description="Helical" evidence="1">
    <location>
        <begin position="36"/>
        <end position="55"/>
    </location>
</feature>
<evidence type="ECO:0008006" key="4">
    <source>
        <dbReference type="Google" id="ProtNLM"/>
    </source>
</evidence>
<dbReference type="Pfam" id="PF11292">
    <property type="entry name" value="DUF3093"/>
    <property type="match status" value="1"/>
</dbReference>
<keyword evidence="1" id="KW-0472">Membrane</keyword>
<dbReference type="RefSeq" id="WP_188676814.1">
    <property type="nucleotide sequence ID" value="NZ_BMGP01000003.1"/>
</dbReference>
<keyword evidence="1" id="KW-0812">Transmembrane</keyword>
<evidence type="ECO:0000313" key="3">
    <source>
        <dbReference type="Proteomes" id="UP000598775"/>
    </source>
</evidence>
<organism evidence="2 3">
    <name type="scientific">Subtercola lobariae</name>
    <dbReference type="NCBI Taxonomy" id="1588641"/>
    <lineage>
        <taxon>Bacteria</taxon>
        <taxon>Bacillati</taxon>
        <taxon>Actinomycetota</taxon>
        <taxon>Actinomycetes</taxon>
        <taxon>Micrococcales</taxon>
        <taxon>Microbacteriaceae</taxon>
        <taxon>Subtercola</taxon>
    </lineage>
</organism>
<accession>A0A917EYS8</accession>
<gene>
    <name evidence="2" type="ORF">GCM10011399_16930</name>
</gene>
<name>A0A917EYS8_9MICO</name>
<dbReference type="Proteomes" id="UP000598775">
    <property type="component" value="Unassembled WGS sequence"/>
</dbReference>
<dbReference type="InterPro" id="IPR021443">
    <property type="entry name" value="DUF3093"/>
</dbReference>
<protein>
    <recommendedName>
        <fullName evidence="4">DUF3093 domain-containing protein</fullName>
    </recommendedName>
</protein>
<dbReference type="AlphaFoldDB" id="A0A917EYS8"/>
<keyword evidence="3" id="KW-1185">Reference proteome</keyword>
<proteinExistence type="predicted"/>
<reference evidence="2 3" key="1">
    <citation type="journal article" date="2014" name="Int. J. Syst. Evol. Microbiol.">
        <title>Complete genome sequence of Corynebacterium casei LMG S-19264T (=DSM 44701T), isolated from a smear-ripened cheese.</title>
        <authorList>
            <consortium name="US DOE Joint Genome Institute (JGI-PGF)"/>
            <person name="Walter F."/>
            <person name="Albersmeier A."/>
            <person name="Kalinowski J."/>
            <person name="Ruckert C."/>
        </authorList>
    </citation>
    <scope>NUCLEOTIDE SEQUENCE [LARGE SCALE GENOMIC DNA]</scope>
    <source>
        <strain evidence="2 3">CGMCC 1.12976</strain>
    </source>
</reference>
<keyword evidence="1" id="KW-1133">Transmembrane helix</keyword>